<dbReference type="InterPro" id="IPR021491">
    <property type="entry name" value="DUF3145"/>
</dbReference>
<accession>A0A255E1G9</accession>
<gene>
    <name evidence="1" type="ORF">CGZ92_11150</name>
</gene>
<dbReference type="RefSeq" id="WP_094451451.1">
    <property type="nucleotide sequence ID" value="NZ_NMVI01000025.1"/>
</dbReference>
<evidence type="ECO:0008006" key="3">
    <source>
        <dbReference type="Google" id="ProtNLM"/>
    </source>
</evidence>
<evidence type="ECO:0000313" key="2">
    <source>
        <dbReference type="Proteomes" id="UP000216533"/>
    </source>
</evidence>
<dbReference type="EMBL" id="NMVI01000025">
    <property type="protein sequence ID" value="OYN85346.1"/>
    <property type="molecule type" value="Genomic_DNA"/>
</dbReference>
<name>A0A255E1G9_9ACTN</name>
<dbReference type="AlphaFoldDB" id="A0A255E1G9"/>
<proteinExistence type="predicted"/>
<dbReference type="Proteomes" id="UP000216533">
    <property type="component" value="Unassembled WGS sequence"/>
</dbReference>
<dbReference type="Pfam" id="PF11343">
    <property type="entry name" value="DUF3145"/>
    <property type="match status" value="1"/>
</dbReference>
<evidence type="ECO:0000313" key="1">
    <source>
        <dbReference type="EMBL" id="OYN85346.1"/>
    </source>
</evidence>
<protein>
    <recommendedName>
        <fullName evidence="3">DUF3145 domain-containing protein</fullName>
    </recommendedName>
</protein>
<organism evidence="1 2">
    <name type="scientific">Parenemella sanctibonifatiensis</name>
    <dbReference type="NCBI Taxonomy" id="2016505"/>
    <lineage>
        <taxon>Bacteria</taxon>
        <taxon>Bacillati</taxon>
        <taxon>Actinomycetota</taxon>
        <taxon>Actinomycetes</taxon>
        <taxon>Propionibacteriales</taxon>
        <taxon>Propionibacteriaceae</taxon>
        <taxon>Parenemella</taxon>
    </lineage>
</organism>
<comment type="caution">
    <text evidence="1">The sequence shown here is derived from an EMBL/GenBank/DDBJ whole genome shotgun (WGS) entry which is preliminary data.</text>
</comment>
<sequence length="161" mass="17606">MDATQGVLFIHSAPSALCRHVEWAVGGALGAPVRFDWSAQGAERATYRTEVTWRGSAGTAETIASALTGWQRLRFEVTEDAGRNHEGQRISYTPSLGVFRASTGPHGDIMVPEDRLRTAMTDPRGLQQALDDLLGTAWDAELEVFRYAGDGAPVRWLHQVV</sequence>
<reference evidence="1 2" key="1">
    <citation type="submission" date="2017-07" db="EMBL/GenBank/DDBJ databases">
        <title>Draft whole genome sequences of clinical Proprionibacteriaceae strains.</title>
        <authorList>
            <person name="Bernier A.-M."/>
            <person name="Bernard K."/>
            <person name="Domingo M.-C."/>
        </authorList>
    </citation>
    <scope>NUCLEOTIDE SEQUENCE [LARGE SCALE GENOMIC DNA]</scope>
    <source>
        <strain evidence="1 2">NML 160184</strain>
    </source>
</reference>